<dbReference type="EC" id="2.4.1.17" evidence="5"/>
<feature type="transmembrane region" description="Helical" evidence="5">
    <location>
        <begin position="484"/>
        <end position="508"/>
    </location>
</feature>
<evidence type="ECO:0000313" key="7">
    <source>
        <dbReference type="Proteomes" id="UP000069940"/>
    </source>
</evidence>
<accession>A0ABM1ZVQ6</accession>
<protein>
    <recommendedName>
        <fullName evidence="5">UDP-glucuronosyltransferase</fullName>
        <ecNumber evidence="5">2.4.1.17</ecNumber>
    </recommendedName>
</protein>
<name>A0ABM1ZVQ6_AEDAL</name>
<keyword evidence="5" id="KW-1133">Transmembrane helix</keyword>
<keyword evidence="3 4" id="KW-0808">Transferase</keyword>
<dbReference type="SUPFAM" id="SSF53756">
    <property type="entry name" value="UDP-Glycosyltransferase/glycogen phosphorylase"/>
    <property type="match status" value="1"/>
</dbReference>
<evidence type="ECO:0000256" key="4">
    <source>
        <dbReference type="RuleBase" id="RU003718"/>
    </source>
</evidence>
<dbReference type="PANTHER" id="PTHR48043">
    <property type="entry name" value="EG:EG0003.4 PROTEIN-RELATED"/>
    <property type="match status" value="1"/>
</dbReference>
<evidence type="ECO:0000256" key="3">
    <source>
        <dbReference type="ARBA" id="ARBA00022679"/>
    </source>
</evidence>
<evidence type="ECO:0000256" key="1">
    <source>
        <dbReference type="ARBA" id="ARBA00009995"/>
    </source>
</evidence>
<keyword evidence="5" id="KW-0472">Membrane</keyword>
<proteinExistence type="inferred from homology"/>
<comment type="subcellular location">
    <subcellularLocation>
        <location evidence="5">Membrane</location>
        <topology evidence="5">Single-pass membrane protein</topology>
    </subcellularLocation>
</comment>
<dbReference type="PANTHER" id="PTHR48043:SF60">
    <property type="entry name" value="UDP-GLUCURONOSYLTRANSFERASE"/>
    <property type="match status" value="1"/>
</dbReference>
<dbReference type="RefSeq" id="XP_029708692.2">
    <property type="nucleotide sequence ID" value="XM_029852832.2"/>
</dbReference>
<dbReference type="Pfam" id="PF00201">
    <property type="entry name" value="UDPGT"/>
    <property type="match status" value="1"/>
</dbReference>
<dbReference type="InterPro" id="IPR050271">
    <property type="entry name" value="UDP-glycosyltransferase"/>
</dbReference>
<dbReference type="PROSITE" id="PS00375">
    <property type="entry name" value="UDPGT"/>
    <property type="match status" value="1"/>
</dbReference>
<keyword evidence="2 4" id="KW-0328">Glycosyltransferase</keyword>
<comment type="similarity">
    <text evidence="1 4">Belongs to the UDP-glycosyltransferase family.</text>
</comment>
<evidence type="ECO:0000256" key="2">
    <source>
        <dbReference type="ARBA" id="ARBA00022676"/>
    </source>
</evidence>
<reference evidence="6" key="2">
    <citation type="submission" date="2025-05" db="UniProtKB">
        <authorList>
            <consortium name="EnsemblMetazoa"/>
        </authorList>
    </citation>
    <scope>IDENTIFICATION</scope>
    <source>
        <strain evidence="6">Foshan</strain>
    </source>
</reference>
<keyword evidence="7" id="KW-1185">Reference proteome</keyword>
<keyword evidence="5" id="KW-0812">Transmembrane</keyword>
<dbReference type="Gene3D" id="3.40.50.2000">
    <property type="entry name" value="Glycogen Phosphorylase B"/>
    <property type="match status" value="2"/>
</dbReference>
<dbReference type="CDD" id="cd03784">
    <property type="entry name" value="GT1_Gtf-like"/>
    <property type="match status" value="1"/>
</dbReference>
<organism evidence="6 7">
    <name type="scientific">Aedes albopictus</name>
    <name type="common">Asian tiger mosquito</name>
    <name type="synonym">Stegomyia albopicta</name>
    <dbReference type="NCBI Taxonomy" id="7160"/>
    <lineage>
        <taxon>Eukaryota</taxon>
        <taxon>Metazoa</taxon>
        <taxon>Ecdysozoa</taxon>
        <taxon>Arthropoda</taxon>
        <taxon>Hexapoda</taxon>
        <taxon>Insecta</taxon>
        <taxon>Pterygota</taxon>
        <taxon>Neoptera</taxon>
        <taxon>Endopterygota</taxon>
        <taxon>Diptera</taxon>
        <taxon>Nematocera</taxon>
        <taxon>Culicoidea</taxon>
        <taxon>Culicidae</taxon>
        <taxon>Culicinae</taxon>
        <taxon>Aedini</taxon>
        <taxon>Aedes</taxon>
        <taxon>Stegomyia</taxon>
    </lineage>
</organism>
<comment type="catalytic activity">
    <reaction evidence="5">
        <text>glucuronate acceptor + UDP-alpha-D-glucuronate = acceptor beta-D-glucuronoside + UDP + H(+)</text>
        <dbReference type="Rhea" id="RHEA:21032"/>
        <dbReference type="ChEBI" id="CHEBI:15378"/>
        <dbReference type="ChEBI" id="CHEBI:58052"/>
        <dbReference type="ChEBI" id="CHEBI:58223"/>
        <dbReference type="ChEBI" id="CHEBI:132367"/>
        <dbReference type="ChEBI" id="CHEBI:132368"/>
        <dbReference type="EC" id="2.4.1.17"/>
    </reaction>
</comment>
<reference evidence="7" key="1">
    <citation type="journal article" date="2015" name="Proc. Natl. Acad. Sci. U.S.A.">
        <title>Genome sequence of the Asian Tiger mosquito, Aedes albopictus, reveals insights into its biology, genetics, and evolution.</title>
        <authorList>
            <person name="Chen X.G."/>
            <person name="Jiang X."/>
            <person name="Gu J."/>
            <person name="Xu M."/>
            <person name="Wu Y."/>
            <person name="Deng Y."/>
            <person name="Zhang C."/>
            <person name="Bonizzoni M."/>
            <person name="Dermauw W."/>
            <person name="Vontas J."/>
            <person name="Armbruster P."/>
            <person name="Huang X."/>
            <person name="Yang Y."/>
            <person name="Zhang H."/>
            <person name="He W."/>
            <person name="Peng H."/>
            <person name="Liu Y."/>
            <person name="Wu K."/>
            <person name="Chen J."/>
            <person name="Lirakis M."/>
            <person name="Topalis P."/>
            <person name="Van Leeuwen T."/>
            <person name="Hall A.B."/>
            <person name="Jiang X."/>
            <person name="Thorpe C."/>
            <person name="Mueller R.L."/>
            <person name="Sun C."/>
            <person name="Waterhouse R.M."/>
            <person name="Yan G."/>
            <person name="Tu Z.J."/>
            <person name="Fang X."/>
            <person name="James A.A."/>
        </authorList>
    </citation>
    <scope>NUCLEOTIDE SEQUENCE [LARGE SCALE GENOMIC DNA]</scope>
    <source>
        <strain evidence="7">Foshan</strain>
    </source>
</reference>
<evidence type="ECO:0000256" key="5">
    <source>
        <dbReference type="RuleBase" id="RU362059"/>
    </source>
</evidence>
<dbReference type="InterPro" id="IPR002213">
    <property type="entry name" value="UDP_glucos_trans"/>
</dbReference>
<dbReference type="InterPro" id="IPR035595">
    <property type="entry name" value="UDP_glycos_trans_CS"/>
</dbReference>
<dbReference type="GeneID" id="115255070"/>
<dbReference type="EnsemblMetazoa" id="AALFPA23_022107.R32748">
    <property type="protein sequence ID" value="AALFPA23_022107.P32748"/>
    <property type="gene ID" value="AALFPA23_022107"/>
</dbReference>
<sequence length="522" mass="60142">MKSKASFALLLIYTVCLSVVGCGRVLFLIPFPGSSHWLMFKHFIRELTDRGHEVTAVTSYKFGEPIDNYTEVLIDPSYPILEKFPISAVYSSQDYQNDFKNLFLYWRLGLETSRYALENSNVQQFIRRKDDHYDLIVAEQFFQESWLMFAHKFDAPIITISTIGYSDYMDRAMGLLTPWSFVPHMLLDYDDQMSFYQRAYNTLLSMVDYIGRELHYLPEQNKLAEEIFSRFAEHRGPLPTVQSLEKSISAMLVNSHPTLAKPRPSMVGIINIAGAHIKPPKPLPQDLQQFMDEAEHGVIYFSLGAYLQSSLMPMEKRSIILSVFAKLKQRVIWKFESEDLTDVPDNVLIRKWAPQNDILAHKNVILFISHGGLFGTYESMHHGVPTLVIPFFADQPRNAARGVRSGYARKLGFKDISEESLFNNIQEMIQNGEYSKRAKEISVVFRDRLTNAMNESIYWMEYVMRNKGAKHLKSNAVNLSVIQYLLLDVVGLALLVTVLLGVILRVCCSSRKQDFRHKRKQN</sequence>
<dbReference type="Proteomes" id="UP000069940">
    <property type="component" value="Unassembled WGS sequence"/>
</dbReference>
<dbReference type="PROSITE" id="PS51257">
    <property type="entry name" value="PROKAR_LIPOPROTEIN"/>
    <property type="match status" value="1"/>
</dbReference>
<evidence type="ECO:0000313" key="6">
    <source>
        <dbReference type="EnsemblMetazoa" id="AALFPA23_022107.P32748"/>
    </source>
</evidence>